<proteinExistence type="predicted"/>
<dbReference type="PANTHER" id="PTHR13847:SF260">
    <property type="entry name" value="FAD DEPENDENT OXIDOREDUCTASE DOMAIN-CONTAINING PROTEIN"/>
    <property type="match status" value="1"/>
</dbReference>
<gene>
    <name evidence="2" type="ORF">TCE0_015f02827</name>
</gene>
<dbReference type="AlphaFoldDB" id="A0A6V8H470"/>
<accession>A0A6V8H470</accession>
<evidence type="ECO:0000313" key="3">
    <source>
        <dbReference type="Proteomes" id="UP000053095"/>
    </source>
</evidence>
<comment type="caution">
    <text evidence="2">The sequence shown here is derived from an EMBL/GenBank/DDBJ whole genome shotgun (WGS) entry which is preliminary data.</text>
</comment>
<dbReference type="Pfam" id="PF01266">
    <property type="entry name" value="DAO"/>
    <property type="match status" value="1"/>
</dbReference>
<dbReference type="InterPro" id="IPR006076">
    <property type="entry name" value="FAD-dep_OxRdtase"/>
</dbReference>
<keyword evidence="3" id="KW-1185">Reference proteome</keyword>
<organism evidence="2 3">
    <name type="scientific">Talaromyces pinophilus</name>
    <name type="common">Penicillium pinophilum</name>
    <dbReference type="NCBI Taxonomy" id="128442"/>
    <lineage>
        <taxon>Eukaryota</taxon>
        <taxon>Fungi</taxon>
        <taxon>Dikarya</taxon>
        <taxon>Ascomycota</taxon>
        <taxon>Pezizomycotina</taxon>
        <taxon>Eurotiomycetes</taxon>
        <taxon>Eurotiomycetidae</taxon>
        <taxon>Eurotiales</taxon>
        <taxon>Trichocomaceae</taxon>
        <taxon>Talaromyces</taxon>
        <taxon>Talaromyces sect. Talaromyces</taxon>
    </lineage>
</organism>
<evidence type="ECO:0000259" key="1">
    <source>
        <dbReference type="Pfam" id="PF01266"/>
    </source>
</evidence>
<protein>
    <recommendedName>
        <fullName evidence="1">FAD dependent oxidoreductase domain-containing protein</fullName>
    </recommendedName>
</protein>
<dbReference type="Gene3D" id="3.50.50.60">
    <property type="entry name" value="FAD/NAD(P)-binding domain"/>
    <property type="match status" value="1"/>
</dbReference>
<dbReference type="GO" id="GO:0005737">
    <property type="term" value="C:cytoplasm"/>
    <property type="evidence" value="ECO:0007669"/>
    <property type="project" value="TreeGrafter"/>
</dbReference>
<dbReference type="Proteomes" id="UP000053095">
    <property type="component" value="Unassembled WGS sequence"/>
</dbReference>
<dbReference type="EMBL" id="DF933811">
    <property type="protein sequence ID" value="GAM34925.1"/>
    <property type="molecule type" value="Genomic_DNA"/>
</dbReference>
<dbReference type="CDD" id="cd12148">
    <property type="entry name" value="fungal_TF_MHR"/>
    <property type="match status" value="1"/>
</dbReference>
<dbReference type="InterPro" id="IPR036188">
    <property type="entry name" value="FAD/NAD-bd_sf"/>
</dbReference>
<dbReference type="Gene3D" id="3.30.9.10">
    <property type="entry name" value="D-Amino Acid Oxidase, subunit A, domain 2"/>
    <property type="match status" value="1"/>
</dbReference>
<feature type="domain" description="FAD dependent oxidoreductase" evidence="1">
    <location>
        <begin position="45"/>
        <end position="395"/>
    </location>
</feature>
<dbReference type="PANTHER" id="PTHR13847">
    <property type="entry name" value="SARCOSINE DEHYDROGENASE-RELATED"/>
    <property type="match status" value="1"/>
</dbReference>
<name>A0A6V8H470_TALPI</name>
<reference evidence="3" key="1">
    <citation type="journal article" date="2015" name="Genome Announc.">
        <title>Draft genome sequence of Talaromyces cellulolyticus strain Y-94, a source of lignocellulosic biomass-degrading enzymes.</title>
        <authorList>
            <person name="Fujii T."/>
            <person name="Koike H."/>
            <person name="Sawayama S."/>
            <person name="Yano S."/>
            <person name="Inoue H."/>
        </authorList>
    </citation>
    <scope>NUCLEOTIDE SEQUENCE [LARGE SCALE GENOMIC DNA]</scope>
    <source>
        <strain evidence="3">Y-94</strain>
    </source>
</reference>
<sequence>MGQHAFQNFGFPKRDNYSISHWLQSVQGDPLLNHRTTAELPRSADIVIIGSGMTGTTIAQNVAKTWPEKKVIVLEARQFCSGATGRNAGHCKPDQWRGFIDYEKVFGTEQALKILQNEQQTWVQVVQFIKENNVDCEHWSGDTLDVPITPRAAKIAKETFEKYKAAGGKVDHIKVTEDPEKAAQISQIKDAQACYAWSASTLHPWKLAAHIMRDNIKKGVNLQTNTVAIAIIQSKNHRDKWVVKTERGDIECSEVVHASNAYSSALEPSLRGLITPCPHMCNKVVPPKDSKNLSSLKGSYGILLGQDNLITINPRLNGDGAILFGGSNPGQDDFWEWLEKNPYRYIDDSMTGFNSISKAIHEFAVEELKGWSTEDIMRQEETYKHAWSGILGLTDFHSLGNYLDFQASGFVLGIMDNTELVGTPRTSPSDAPNNMTRAIHTFRIRRLLNRIHTHLYSKPDLRCFGKYDQKLDVQNIRAEIEKWRAEIPPTPSNASEELVLFTTEDWYDLEYNYTILQLYRAQIIDHRAETTDGVFFDCVRAAESICQSYRSQFLGKRTSCTWTALHELFLAGLTYLHCLWTSPAARVACGYGKANATCNDCIIALVVMAERWDAAAPYREIFIALANRTMSMMSDRIVESASGNVTSAESENYGKEDLTEWMKIVADAGVLQGYNGLLTGITRE</sequence>
<dbReference type="SUPFAM" id="SSF51905">
    <property type="entry name" value="FAD/NAD(P)-binding domain"/>
    <property type="match status" value="1"/>
</dbReference>
<evidence type="ECO:0000313" key="2">
    <source>
        <dbReference type="EMBL" id="GAM34925.1"/>
    </source>
</evidence>